<dbReference type="AlphaFoldDB" id="A0A6L2N2J7"/>
<accession>A0A6L2N2J7</accession>
<comment type="caution">
    <text evidence="1">The sequence shown here is derived from an EMBL/GenBank/DDBJ whole genome shotgun (WGS) entry which is preliminary data.</text>
</comment>
<gene>
    <name evidence="1" type="ORF">Tci_050883</name>
</gene>
<reference evidence="1" key="1">
    <citation type="journal article" date="2019" name="Sci. Rep.">
        <title>Draft genome of Tanacetum cinerariifolium, the natural source of mosquito coil.</title>
        <authorList>
            <person name="Yamashiro T."/>
            <person name="Shiraishi A."/>
            <person name="Satake H."/>
            <person name="Nakayama K."/>
        </authorList>
    </citation>
    <scope>NUCLEOTIDE SEQUENCE</scope>
</reference>
<protein>
    <recommendedName>
        <fullName evidence="2">Phospholipase-like protein</fullName>
    </recommendedName>
</protein>
<sequence>MDLSNYEVPHVLITCRSRMGLIKKIRKLISGTRREELFRNSCFGGETENVLLYYHMYDSFQIQFGREEFCLVTGLKFGVEYSDDYDKNDKPIPFRDANVKRWLPLYATESTNEDDKKLYSIFGFTWAFKTWILEVFRLGQNEYYTRHMRYPRIVAWTSNKKFYRPMLRDFLHDVYMRKD</sequence>
<dbReference type="PANTHER" id="PTHR48449">
    <property type="entry name" value="DUF1985 DOMAIN-CONTAINING PROTEIN"/>
    <property type="match status" value="1"/>
</dbReference>
<proteinExistence type="predicted"/>
<name>A0A6L2N2J7_TANCI</name>
<dbReference type="EMBL" id="BKCJ010007767">
    <property type="protein sequence ID" value="GEU78905.1"/>
    <property type="molecule type" value="Genomic_DNA"/>
</dbReference>
<dbReference type="PANTHER" id="PTHR48449:SF1">
    <property type="entry name" value="DUF1985 DOMAIN-CONTAINING PROTEIN"/>
    <property type="match status" value="1"/>
</dbReference>
<organism evidence="1">
    <name type="scientific">Tanacetum cinerariifolium</name>
    <name type="common">Dalmatian daisy</name>
    <name type="synonym">Chrysanthemum cinerariifolium</name>
    <dbReference type="NCBI Taxonomy" id="118510"/>
    <lineage>
        <taxon>Eukaryota</taxon>
        <taxon>Viridiplantae</taxon>
        <taxon>Streptophyta</taxon>
        <taxon>Embryophyta</taxon>
        <taxon>Tracheophyta</taxon>
        <taxon>Spermatophyta</taxon>
        <taxon>Magnoliopsida</taxon>
        <taxon>eudicotyledons</taxon>
        <taxon>Gunneridae</taxon>
        <taxon>Pentapetalae</taxon>
        <taxon>asterids</taxon>
        <taxon>campanulids</taxon>
        <taxon>Asterales</taxon>
        <taxon>Asteraceae</taxon>
        <taxon>Asteroideae</taxon>
        <taxon>Anthemideae</taxon>
        <taxon>Anthemidinae</taxon>
        <taxon>Tanacetum</taxon>
    </lineage>
</organism>
<evidence type="ECO:0000313" key="1">
    <source>
        <dbReference type="EMBL" id="GEU78905.1"/>
    </source>
</evidence>
<evidence type="ECO:0008006" key="2">
    <source>
        <dbReference type="Google" id="ProtNLM"/>
    </source>
</evidence>